<organism evidence="2 3">
    <name type="scientific">Oceanitalea stevensii</name>
    <dbReference type="NCBI Taxonomy" id="2763072"/>
    <lineage>
        <taxon>Bacteria</taxon>
        <taxon>Bacillati</taxon>
        <taxon>Actinomycetota</taxon>
        <taxon>Actinomycetes</taxon>
        <taxon>Micrococcales</taxon>
        <taxon>Bogoriellaceae</taxon>
        <taxon>Georgenia</taxon>
    </lineage>
</organism>
<proteinExistence type="predicted"/>
<dbReference type="Gene3D" id="3.40.50.150">
    <property type="entry name" value="Vaccinia Virus protein VP39"/>
    <property type="match status" value="1"/>
</dbReference>
<dbReference type="PANTHER" id="PTHR43167:SF1">
    <property type="entry name" value="PUTATIVE (AFU_ORTHOLOGUE AFUA_6G01830)-RELATED"/>
    <property type="match status" value="1"/>
</dbReference>
<evidence type="ECO:0000313" key="3">
    <source>
        <dbReference type="Proteomes" id="UP000661894"/>
    </source>
</evidence>
<feature type="transmembrane region" description="Helical" evidence="1">
    <location>
        <begin position="35"/>
        <end position="52"/>
    </location>
</feature>
<dbReference type="EMBL" id="JACSPO010000007">
    <property type="protein sequence ID" value="MBD8063102.1"/>
    <property type="molecule type" value="Genomic_DNA"/>
</dbReference>
<reference evidence="2 3" key="1">
    <citation type="submission" date="2020-08" db="EMBL/GenBank/DDBJ databases">
        <title>A Genomic Blueprint of the Chicken Gut Microbiome.</title>
        <authorList>
            <person name="Gilroy R."/>
            <person name="Ravi A."/>
            <person name="Getino M."/>
            <person name="Pursley I."/>
            <person name="Horton D.L."/>
            <person name="Alikhan N.-F."/>
            <person name="Baker D."/>
            <person name="Gharbi K."/>
            <person name="Hall N."/>
            <person name="Watson M."/>
            <person name="Adriaenssens E.M."/>
            <person name="Foster-Nyarko E."/>
            <person name="Jarju S."/>
            <person name="Secka A."/>
            <person name="Antonio M."/>
            <person name="Oren A."/>
            <person name="Chaudhuri R."/>
            <person name="La Ragione R.M."/>
            <person name="Hildebrand F."/>
            <person name="Pallen M.J."/>
        </authorList>
    </citation>
    <scope>NUCLEOTIDE SEQUENCE [LARGE SCALE GENOMIC DNA]</scope>
    <source>
        <strain evidence="2 3">Sa1BUA1</strain>
    </source>
</reference>
<dbReference type="Proteomes" id="UP000661894">
    <property type="component" value="Unassembled WGS sequence"/>
</dbReference>
<keyword evidence="2" id="KW-0808">Transferase</keyword>
<gene>
    <name evidence="2" type="ORF">H9624_12320</name>
</gene>
<comment type="caution">
    <text evidence="2">The sequence shown here is derived from an EMBL/GenBank/DDBJ whole genome shotgun (WGS) entry which is preliminary data.</text>
</comment>
<dbReference type="SUPFAM" id="SSF53335">
    <property type="entry name" value="S-adenosyl-L-methionine-dependent methyltransferases"/>
    <property type="match status" value="1"/>
</dbReference>
<keyword evidence="1" id="KW-0812">Transmembrane</keyword>
<keyword evidence="1" id="KW-0472">Membrane</keyword>
<dbReference type="RefSeq" id="WP_251840201.1">
    <property type="nucleotide sequence ID" value="NZ_JACSPO010000007.1"/>
</dbReference>
<protein>
    <submittedName>
        <fullName evidence="2">Class I SAM-dependent methyltransferase</fullName>
    </submittedName>
</protein>
<keyword evidence="3" id="KW-1185">Reference proteome</keyword>
<evidence type="ECO:0000256" key="1">
    <source>
        <dbReference type="SAM" id="Phobius"/>
    </source>
</evidence>
<dbReference type="Pfam" id="PF13578">
    <property type="entry name" value="Methyltransf_24"/>
    <property type="match status" value="1"/>
</dbReference>
<evidence type="ECO:0000313" key="2">
    <source>
        <dbReference type="EMBL" id="MBD8063102.1"/>
    </source>
</evidence>
<dbReference type="PANTHER" id="PTHR43167">
    <property type="entry name" value="PUTATIVE (AFU_ORTHOLOGUE AFUA_6G01830)-RELATED"/>
    <property type="match status" value="1"/>
</dbReference>
<keyword evidence="1" id="KW-1133">Transmembrane helix</keyword>
<keyword evidence="2" id="KW-0489">Methyltransferase</keyword>
<dbReference type="InterPro" id="IPR029063">
    <property type="entry name" value="SAM-dependent_MTases_sf"/>
</dbReference>
<name>A0ABR8Z453_9MICO</name>
<sequence length="333" mass="35746">MALATPRQRALAALVALLVVLTGLAALTGRTGWALAGLAVLLGYVAGLLLDLRHRQQVAARSQRRLEGTVEQAVSSVAGLHHLLEQHGAGLTALDDGLRALVREEAEAAAGRHRETTHRLSRLDYEPVNEVQALLQLLPKVQGAVPLPPVGGWALSAGSLLGLWDVVERERPRTVVECGSGTSTVWLGYAARAVGGVRVVALEHNAAYAERTHALLGEHGLLDVAEVRHAPLVDVEVDGATMRWYDAGRLEDVSSIDLLVVDGPPKSTGPLARLPAVPLLRERLRPGAVVVMDDAHRPDEREALRRWSLSDGLELERPLSRDAVVLRRTSPSA</sequence>
<accession>A0ABR8Z453</accession>
<dbReference type="GO" id="GO:0032259">
    <property type="term" value="P:methylation"/>
    <property type="evidence" value="ECO:0007669"/>
    <property type="project" value="UniProtKB-KW"/>
</dbReference>
<dbReference type="GO" id="GO:0008168">
    <property type="term" value="F:methyltransferase activity"/>
    <property type="evidence" value="ECO:0007669"/>
    <property type="project" value="UniProtKB-KW"/>
</dbReference>